<sequence>MTILDEINYSDGISKFIFDPGVHRPPFDPLESPIDPKGSISTTLATPALKGCVLDYRVHHS</sequence>
<gene>
    <name evidence="1" type="ORF">T02_15264</name>
</gene>
<organism evidence="1 2">
    <name type="scientific">Trichinella nativa</name>
    <dbReference type="NCBI Taxonomy" id="6335"/>
    <lineage>
        <taxon>Eukaryota</taxon>
        <taxon>Metazoa</taxon>
        <taxon>Ecdysozoa</taxon>
        <taxon>Nematoda</taxon>
        <taxon>Enoplea</taxon>
        <taxon>Dorylaimia</taxon>
        <taxon>Trichinellida</taxon>
        <taxon>Trichinellidae</taxon>
        <taxon>Trichinella</taxon>
    </lineage>
</organism>
<dbReference type="AlphaFoldDB" id="A0A0V1LEP6"/>
<dbReference type="OrthoDB" id="5920687at2759"/>
<proteinExistence type="predicted"/>
<dbReference type="Proteomes" id="UP000054721">
    <property type="component" value="Unassembled WGS sequence"/>
</dbReference>
<evidence type="ECO:0000313" key="2">
    <source>
        <dbReference type="Proteomes" id="UP000054721"/>
    </source>
</evidence>
<dbReference type="EMBL" id="JYDW01000068">
    <property type="protein sequence ID" value="KRZ57831.1"/>
    <property type="molecule type" value="Genomic_DNA"/>
</dbReference>
<comment type="caution">
    <text evidence="1">The sequence shown here is derived from an EMBL/GenBank/DDBJ whole genome shotgun (WGS) entry which is preliminary data.</text>
</comment>
<protein>
    <submittedName>
        <fullName evidence="1">Uncharacterized protein</fullName>
    </submittedName>
</protein>
<name>A0A0V1LEP6_9BILA</name>
<reference evidence="1 2" key="1">
    <citation type="submission" date="2015-05" db="EMBL/GenBank/DDBJ databases">
        <title>Evolution of Trichinella species and genotypes.</title>
        <authorList>
            <person name="Korhonen P.K."/>
            <person name="Edoardo P."/>
            <person name="Giuseppe L.R."/>
            <person name="Gasser R.B."/>
        </authorList>
    </citation>
    <scope>NUCLEOTIDE SEQUENCE [LARGE SCALE GENOMIC DNA]</scope>
    <source>
        <strain evidence="1">ISS10</strain>
    </source>
</reference>
<evidence type="ECO:0000313" key="1">
    <source>
        <dbReference type="EMBL" id="KRZ57831.1"/>
    </source>
</evidence>
<accession>A0A0V1LEP6</accession>
<keyword evidence="2" id="KW-1185">Reference proteome</keyword>